<proteinExistence type="predicted"/>
<sequence>MTETQPKPSAANKDLLWNRADVGTTPQPARDLLEKYSGIRPNRLIDHVREKLGIHLTPLYPSIVTHIKDDEKLLDLG</sequence>
<evidence type="ECO:0000313" key="3">
    <source>
        <dbReference type="Proteomes" id="UP000578531"/>
    </source>
</evidence>
<accession>A0A8H6L152</accession>
<keyword evidence="3" id="KW-1185">Reference proteome</keyword>
<feature type="region of interest" description="Disordered" evidence="1">
    <location>
        <begin position="1"/>
        <end position="28"/>
    </location>
</feature>
<dbReference type="EMBL" id="JACCJC010000054">
    <property type="protein sequence ID" value="KAF6231690.1"/>
    <property type="molecule type" value="Genomic_DNA"/>
</dbReference>
<protein>
    <submittedName>
        <fullName evidence="2">Uncharacterized protein</fullName>
    </submittedName>
</protein>
<gene>
    <name evidence="2" type="ORF">HO173_009992</name>
</gene>
<comment type="caution">
    <text evidence="2">The sequence shown here is derived from an EMBL/GenBank/DDBJ whole genome shotgun (WGS) entry which is preliminary data.</text>
</comment>
<dbReference type="RefSeq" id="XP_037161122.1">
    <property type="nucleotide sequence ID" value="XM_037311878.1"/>
</dbReference>
<evidence type="ECO:0000256" key="1">
    <source>
        <dbReference type="SAM" id="MobiDB-lite"/>
    </source>
</evidence>
<dbReference type="Proteomes" id="UP000578531">
    <property type="component" value="Unassembled WGS sequence"/>
</dbReference>
<dbReference type="AlphaFoldDB" id="A0A8H6L152"/>
<organism evidence="2 3">
    <name type="scientific">Letharia columbiana</name>
    <dbReference type="NCBI Taxonomy" id="112416"/>
    <lineage>
        <taxon>Eukaryota</taxon>
        <taxon>Fungi</taxon>
        <taxon>Dikarya</taxon>
        <taxon>Ascomycota</taxon>
        <taxon>Pezizomycotina</taxon>
        <taxon>Lecanoromycetes</taxon>
        <taxon>OSLEUM clade</taxon>
        <taxon>Lecanoromycetidae</taxon>
        <taxon>Lecanorales</taxon>
        <taxon>Lecanorineae</taxon>
        <taxon>Parmeliaceae</taxon>
        <taxon>Letharia</taxon>
    </lineage>
</organism>
<dbReference type="GeneID" id="59291639"/>
<evidence type="ECO:0000313" key="2">
    <source>
        <dbReference type="EMBL" id="KAF6231690.1"/>
    </source>
</evidence>
<name>A0A8H6L152_9LECA</name>
<reference evidence="2 3" key="1">
    <citation type="journal article" date="2020" name="Genomics">
        <title>Complete, high-quality genomes from long-read metagenomic sequencing of two wolf lichen thalli reveals enigmatic genome architecture.</title>
        <authorList>
            <person name="McKenzie S.K."/>
            <person name="Walston R.F."/>
            <person name="Allen J.L."/>
        </authorList>
    </citation>
    <scope>NUCLEOTIDE SEQUENCE [LARGE SCALE GENOMIC DNA]</scope>
    <source>
        <strain evidence="2">WasteWater2</strain>
    </source>
</reference>